<keyword evidence="2" id="KW-1185">Reference proteome</keyword>
<reference evidence="1" key="1">
    <citation type="submission" date="2021-05" db="EMBL/GenBank/DDBJ databases">
        <title>Genome of Sphingobium sp. strain.</title>
        <authorList>
            <person name="Fan R."/>
        </authorList>
    </citation>
    <scope>NUCLEOTIDE SEQUENCE</scope>
    <source>
        <strain evidence="1">H33</strain>
    </source>
</reference>
<gene>
    <name evidence="1" type="ORF">KK488_13110</name>
</gene>
<dbReference type="GO" id="GO:0015562">
    <property type="term" value="F:efflux transmembrane transporter activity"/>
    <property type="evidence" value="ECO:0007669"/>
    <property type="project" value="InterPro"/>
</dbReference>
<accession>A0A9X1IRZ5</accession>
<sequence length="407" mass="43891">MLGAASLTAWPAAAQDRQHADLPPVELVASALDNHPAVKAAEARLAAARAQAGMLAAGTHEVTVQGSYIRRTVNNEGGFNEFDATIMRPFRLPGKAGLDRQAGDLGVKAAQNRMEDVRHQTALLLAGLWYDWMTASALARNDAAMVANLERALAAVKRRAEMRDASDLDIDQAAAALALAQGQLAQSRALAAEARVKLAAQFPDLPLPVDAPEMVSPHDLPQNFEELRALVIERSHEIGAARAEAERQSVTARRVKADRIADPSFGFRLFSERGGIEKGVGLVAAMPLGGRHRSRAADEAEAMASSAQLELGVVERDVQVMADADLSNARTRLIVWEQVTEARIRADSTSERTRKGYQLGAIDLSDLLYAERQANETRRAEIAARADSGKAIIKLEIDSHTIWAPAE</sequence>
<dbReference type="Proteomes" id="UP001138757">
    <property type="component" value="Unassembled WGS sequence"/>
</dbReference>
<dbReference type="AlphaFoldDB" id="A0A9X1IRZ5"/>
<dbReference type="PANTHER" id="PTHR30203:SF24">
    <property type="entry name" value="BLR4935 PROTEIN"/>
    <property type="match status" value="1"/>
</dbReference>
<dbReference type="EMBL" id="JAHGAW010000008">
    <property type="protein sequence ID" value="MBT2187887.1"/>
    <property type="molecule type" value="Genomic_DNA"/>
</dbReference>
<dbReference type="InterPro" id="IPR010131">
    <property type="entry name" value="MdtP/NodT-like"/>
</dbReference>
<name>A0A9X1IRZ5_9SPHN</name>
<evidence type="ECO:0000313" key="2">
    <source>
        <dbReference type="Proteomes" id="UP001138757"/>
    </source>
</evidence>
<protein>
    <submittedName>
        <fullName evidence="1">TolC family protein</fullName>
    </submittedName>
</protein>
<proteinExistence type="predicted"/>
<comment type="caution">
    <text evidence="1">The sequence shown here is derived from an EMBL/GenBank/DDBJ whole genome shotgun (WGS) entry which is preliminary data.</text>
</comment>
<organism evidence="1 2">
    <name type="scientific">Sphingobium nicotianae</name>
    <dbReference type="NCBI Taxonomy" id="2782607"/>
    <lineage>
        <taxon>Bacteria</taxon>
        <taxon>Pseudomonadati</taxon>
        <taxon>Pseudomonadota</taxon>
        <taxon>Alphaproteobacteria</taxon>
        <taxon>Sphingomonadales</taxon>
        <taxon>Sphingomonadaceae</taxon>
        <taxon>Sphingobium</taxon>
    </lineage>
</organism>
<dbReference type="SUPFAM" id="SSF56954">
    <property type="entry name" value="Outer membrane efflux proteins (OEP)"/>
    <property type="match status" value="1"/>
</dbReference>
<dbReference type="PANTHER" id="PTHR30203">
    <property type="entry name" value="OUTER MEMBRANE CATION EFFLUX PROTEIN"/>
    <property type="match status" value="1"/>
</dbReference>
<evidence type="ECO:0000313" key="1">
    <source>
        <dbReference type="EMBL" id="MBT2187887.1"/>
    </source>
</evidence>
<dbReference type="Gene3D" id="1.20.1600.10">
    <property type="entry name" value="Outer membrane efflux proteins (OEP)"/>
    <property type="match status" value="1"/>
</dbReference>